<dbReference type="Proteomes" id="UP000078486">
    <property type="component" value="Unassembled WGS sequence"/>
</dbReference>
<evidence type="ECO:0000259" key="9">
    <source>
        <dbReference type="PROSITE" id="PS50928"/>
    </source>
</evidence>
<feature type="transmembrane region" description="Helical" evidence="8">
    <location>
        <begin position="20"/>
        <end position="41"/>
    </location>
</feature>
<dbReference type="SUPFAM" id="SSF161098">
    <property type="entry name" value="MetI-like"/>
    <property type="match status" value="1"/>
</dbReference>
<dbReference type="Gene3D" id="1.10.3720.10">
    <property type="entry name" value="MetI-like"/>
    <property type="match status" value="1"/>
</dbReference>
<dbReference type="GO" id="GO:0022857">
    <property type="term" value="F:transmembrane transporter activity"/>
    <property type="evidence" value="ECO:0007669"/>
    <property type="project" value="InterPro"/>
</dbReference>
<evidence type="ECO:0000256" key="6">
    <source>
        <dbReference type="ARBA" id="ARBA00022989"/>
    </source>
</evidence>
<sequence length="217" mass="24029">MIHALETLWQNAPLLLDGLWATLGIALASTFFSVIGGAILGMVRASWNNAVVQAAARAYLELFRVIPILVWLFVFFFAVPSAFNLDLPGAFVAVLVFSLWGASEMSDIVRGALKTIPRAQYDAGRAIGLSGAQLHLRVILPQAVRRMLPGAINLVTRIIKTTSLVVLVGVVDVVKRSQQIIERTKEPFVLYAFLLLLFFALCYPLSRLSRRMEKKFN</sequence>
<dbReference type="InterPro" id="IPR035906">
    <property type="entry name" value="MetI-like_sf"/>
</dbReference>
<dbReference type="AlphaFoldDB" id="A0A178IND1"/>
<evidence type="ECO:0000256" key="7">
    <source>
        <dbReference type="ARBA" id="ARBA00023136"/>
    </source>
</evidence>
<keyword evidence="6 8" id="KW-1133">Transmembrane helix</keyword>
<dbReference type="RefSeq" id="WP_068768841.1">
    <property type="nucleotide sequence ID" value="NZ_CP109796.1"/>
</dbReference>
<organism evidence="10 11">
    <name type="scientific">Termitidicoccus mucosus</name>
    <dbReference type="NCBI Taxonomy" id="1184151"/>
    <lineage>
        <taxon>Bacteria</taxon>
        <taxon>Pseudomonadati</taxon>
        <taxon>Verrucomicrobiota</taxon>
        <taxon>Opitutia</taxon>
        <taxon>Opitutales</taxon>
        <taxon>Opitutaceae</taxon>
        <taxon>Termitidicoccus</taxon>
    </lineage>
</organism>
<dbReference type="Pfam" id="PF00528">
    <property type="entry name" value="BPD_transp_1"/>
    <property type="match status" value="1"/>
</dbReference>
<proteinExistence type="inferred from homology"/>
<dbReference type="GO" id="GO:0043190">
    <property type="term" value="C:ATP-binding cassette (ABC) transporter complex"/>
    <property type="evidence" value="ECO:0007669"/>
    <property type="project" value="InterPro"/>
</dbReference>
<dbReference type="InterPro" id="IPR000515">
    <property type="entry name" value="MetI-like"/>
</dbReference>
<evidence type="ECO:0000313" key="10">
    <source>
        <dbReference type="EMBL" id="OAM91402.1"/>
    </source>
</evidence>
<dbReference type="PROSITE" id="PS50928">
    <property type="entry name" value="ABC_TM1"/>
    <property type="match status" value="1"/>
</dbReference>
<evidence type="ECO:0000256" key="8">
    <source>
        <dbReference type="RuleBase" id="RU363032"/>
    </source>
</evidence>
<evidence type="ECO:0000313" key="11">
    <source>
        <dbReference type="Proteomes" id="UP000078486"/>
    </source>
</evidence>
<feature type="transmembrane region" description="Helical" evidence="8">
    <location>
        <begin position="62"/>
        <end position="83"/>
    </location>
</feature>
<feature type="domain" description="ABC transmembrane type-1" evidence="9">
    <location>
        <begin position="19"/>
        <end position="209"/>
    </location>
</feature>
<dbReference type="PANTHER" id="PTHR30614">
    <property type="entry name" value="MEMBRANE COMPONENT OF AMINO ACID ABC TRANSPORTER"/>
    <property type="match status" value="1"/>
</dbReference>
<dbReference type="CDD" id="cd06261">
    <property type="entry name" value="TM_PBP2"/>
    <property type="match status" value="1"/>
</dbReference>
<feature type="transmembrane region" description="Helical" evidence="8">
    <location>
        <begin position="188"/>
        <end position="206"/>
    </location>
</feature>
<protein>
    <submittedName>
        <fullName evidence="10">Amino acid ABC transporter permease</fullName>
    </submittedName>
</protein>
<dbReference type="InterPro" id="IPR010065">
    <property type="entry name" value="AA_ABC_transptr_permease_3TM"/>
</dbReference>
<keyword evidence="7 8" id="KW-0472">Membrane</keyword>
<keyword evidence="5 8" id="KW-0812">Transmembrane</keyword>
<keyword evidence="4" id="KW-1003">Cell membrane</keyword>
<name>A0A178IND1_9BACT</name>
<reference evidence="10 11" key="1">
    <citation type="submission" date="2016-01" db="EMBL/GenBank/DDBJ databases">
        <title>High potential of lignocellulose degradation of a new Verrucomicrobia species.</title>
        <authorList>
            <person name="Wang Y."/>
            <person name="Shi Y."/>
            <person name="Qiu Z."/>
            <person name="Liu S."/>
            <person name="Yang H."/>
        </authorList>
    </citation>
    <scope>NUCLEOTIDE SEQUENCE [LARGE SCALE GENOMIC DNA]</scope>
    <source>
        <strain evidence="10 11">TSB47</strain>
    </source>
</reference>
<gene>
    <name evidence="10" type="ORF">AW736_03310</name>
</gene>
<evidence type="ECO:0000256" key="1">
    <source>
        <dbReference type="ARBA" id="ARBA00004429"/>
    </source>
</evidence>
<dbReference type="OrthoDB" id="9811552at2"/>
<dbReference type="STRING" id="1184151.AW736_03310"/>
<accession>A0A178IND1</accession>
<dbReference type="GO" id="GO:0006865">
    <property type="term" value="P:amino acid transport"/>
    <property type="evidence" value="ECO:0007669"/>
    <property type="project" value="TreeGrafter"/>
</dbReference>
<dbReference type="PANTHER" id="PTHR30614:SF36">
    <property type="entry name" value="ABC TRANSPORTER MEMBRANE-SPANNING PERMEASE-GLUTAMINE TRANSPORT"/>
    <property type="match status" value="1"/>
</dbReference>
<comment type="subcellular location">
    <subcellularLocation>
        <location evidence="1">Cell inner membrane</location>
        <topology evidence="1">Multi-pass membrane protein</topology>
    </subcellularLocation>
    <subcellularLocation>
        <location evidence="8">Cell membrane</location>
        <topology evidence="8">Multi-pass membrane protein</topology>
    </subcellularLocation>
</comment>
<evidence type="ECO:0000256" key="3">
    <source>
        <dbReference type="ARBA" id="ARBA00022448"/>
    </source>
</evidence>
<dbReference type="NCBIfam" id="TIGR01726">
    <property type="entry name" value="HEQRo_perm_3TM"/>
    <property type="match status" value="1"/>
</dbReference>
<evidence type="ECO:0000256" key="4">
    <source>
        <dbReference type="ARBA" id="ARBA00022475"/>
    </source>
</evidence>
<dbReference type="EMBL" id="LRRQ01000028">
    <property type="protein sequence ID" value="OAM91402.1"/>
    <property type="molecule type" value="Genomic_DNA"/>
</dbReference>
<evidence type="ECO:0000256" key="2">
    <source>
        <dbReference type="ARBA" id="ARBA00010072"/>
    </source>
</evidence>
<keyword evidence="3 8" id="KW-0813">Transport</keyword>
<evidence type="ECO:0000256" key="5">
    <source>
        <dbReference type="ARBA" id="ARBA00022692"/>
    </source>
</evidence>
<comment type="similarity">
    <text evidence="2">Belongs to the binding-protein-dependent transport system permease family. HisMQ subfamily.</text>
</comment>
<dbReference type="InterPro" id="IPR043429">
    <property type="entry name" value="ArtM/GltK/GlnP/TcyL/YhdX-like"/>
</dbReference>
<comment type="caution">
    <text evidence="10">The sequence shown here is derived from an EMBL/GenBank/DDBJ whole genome shotgun (WGS) entry which is preliminary data.</text>
</comment>
<keyword evidence="11" id="KW-1185">Reference proteome</keyword>